<proteinExistence type="predicted"/>
<protein>
    <submittedName>
        <fullName evidence="1">Uncharacterized protein</fullName>
    </submittedName>
</protein>
<evidence type="ECO:0000313" key="1">
    <source>
        <dbReference type="EMBL" id="EGB06136.1"/>
    </source>
</evidence>
<dbReference type="InParanoid" id="F0YF63"/>
<keyword evidence="2" id="KW-1185">Reference proteome</keyword>
<accession>F0YF63</accession>
<organism evidence="2">
    <name type="scientific">Aureococcus anophagefferens</name>
    <name type="common">Harmful bloom alga</name>
    <dbReference type="NCBI Taxonomy" id="44056"/>
    <lineage>
        <taxon>Eukaryota</taxon>
        <taxon>Sar</taxon>
        <taxon>Stramenopiles</taxon>
        <taxon>Ochrophyta</taxon>
        <taxon>Pelagophyceae</taxon>
        <taxon>Pelagomonadales</taxon>
        <taxon>Pelagomonadaceae</taxon>
        <taxon>Aureococcus</taxon>
    </lineage>
</organism>
<dbReference type="GeneID" id="20225534"/>
<gene>
    <name evidence="1" type="ORF">AURANDRAFT_65842</name>
</gene>
<sequence length="119" mass="13327">METEDIPEYDVRSERAGRRGKTLFLETWVSLEDTPVLSTVLPAVQDVCETVALKATGKTLGQLDNSHISPLLAHIDVEYLDGAARKTVDLWSVVIQKLAADMLMKHVHDFKAEMFSKED</sequence>
<dbReference type="AlphaFoldDB" id="F0YF63"/>
<evidence type="ECO:0000313" key="2">
    <source>
        <dbReference type="Proteomes" id="UP000002729"/>
    </source>
</evidence>
<dbReference type="RefSeq" id="XP_009039091.1">
    <property type="nucleotide sequence ID" value="XM_009040843.1"/>
</dbReference>
<dbReference type="Proteomes" id="UP000002729">
    <property type="component" value="Unassembled WGS sequence"/>
</dbReference>
<dbReference type="KEGG" id="aaf:AURANDRAFT_65842"/>
<name>F0YF63_AURAN</name>
<reference evidence="1 2" key="1">
    <citation type="journal article" date="2011" name="Proc. Natl. Acad. Sci. U.S.A.">
        <title>Niche of harmful alga Aureococcus anophagefferens revealed through ecogenomics.</title>
        <authorList>
            <person name="Gobler C.J."/>
            <person name="Berry D.L."/>
            <person name="Dyhrman S.T."/>
            <person name="Wilhelm S.W."/>
            <person name="Salamov A."/>
            <person name="Lobanov A.V."/>
            <person name="Zhang Y."/>
            <person name="Collier J.L."/>
            <person name="Wurch L.L."/>
            <person name="Kustka A.B."/>
            <person name="Dill B.D."/>
            <person name="Shah M."/>
            <person name="VerBerkmoes N.C."/>
            <person name="Kuo A."/>
            <person name="Terry A."/>
            <person name="Pangilinan J."/>
            <person name="Lindquist E.A."/>
            <person name="Lucas S."/>
            <person name="Paulsen I.T."/>
            <person name="Hattenrath-Lehmann T.K."/>
            <person name="Talmage S.C."/>
            <person name="Walker E.A."/>
            <person name="Koch F."/>
            <person name="Burson A.M."/>
            <person name="Marcoval M.A."/>
            <person name="Tang Y.Z."/>
            <person name="Lecleir G.R."/>
            <person name="Coyne K.J."/>
            <person name="Berg G.M."/>
            <person name="Bertrand E.M."/>
            <person name="Saito M.A."/>
            <person name="Gladyshev V.N."/>
            <person name="Grigoriev I.V."/>
        </authorList>
    </citation>
    <scope>NUCLEOTIDE SEQUENCE [LARGE SCALE GENOMIC DNA]</scope>
    <source>
        <strain evidence="2">CCMP 1984</strain>
    </source>
</reference>
<dbReference type="EMBL" id="GL833136">
    <property type="protein sequence ID" value="EGB06136.1"/>
    <property type="molecule type" value="Genomic_DNA"/>
</dbReference>